<evidence type="ECO:0000313" key="2">
    <source>
        <dbReference type="Proteomes" id="UP000004217"/>
    </source>
</evidence>
<gene>
    <name evidence="1" type="ORF">SZN_13786</name>
</gene>
<evidence type="ECO:0000313" key="1">
    <source>
        <dbReference type="EMBL" id="EGX59278.1"/>
    </source>
</evidence>
<dbReference type="Proteomes" id="UP000004217">
    <property type="component" value="Unassembled WGS sequence"/>
</dbReference>
<sequence>MPAWVSLLVARVGARSRWRGGADGHRRAADRFQEPILHARDLAGTRIGTMQMW</sequence>
<dbReference type="AlphaFoldDB" id="G2GB50"/>
<proteinExistence type="predicted"/>
<organism evidence="1 2">
    <name type="scientific">Streptomyces zinciresistens K42</name>
    <dbReference type="NCBI Taxonomy" id="700597"/>
    <lineage>
        <taxon>Bacteria</taxon>
        <taxon>Bacillati</taxon>
        <taxon>Actinomycetota</taxon>
        <taxon>Actinomycetes</taxon>
        <taxon>Kitasatosporales</taxon>
        <taxon>Streptomycetaceae</taxon>
        <taxon>Streptomyces</taxon>
    </lineage>
</organism>
<protein>
    <submittedName>
        <fullName evidence="1">Uncharacterized protein</fullName>
    </submittedName>
</protein>
<dbReference type="EMBL" id="AGBF01000034">
    <property type="protein sequence ID" value="EGX59278.1"/>
    <property type="molecule type" value="Genomic_DNA"/>
</dbReference>
<reference evidence="1 2" key="1">
    <citation type="submission" date="2011-08" db="EMBL/GenBank/DDBJ databases">
        <authorList>
            <person name="Lin Y."/>
            <person name="Hao X."/>
            <person name="Johnstone L."/>
            <person name="Miller S.J."/>
            <person name="Wei G."/>
            <person name="Rensing C."/>
        </authorList>
    </citation>
    <scope>NUCLEOTIDE SEQUENCE [LARGE SCALE GENOMIC DNA]</scope>
    <source>
        <strain evidence="1 2">K42</strain>
    </source>
</reference>
<name>G2GB50_9ACTN</name>
<comment type="caution">
    <text evidence="1">The sequence shown here is derived from an EMBL/GenBank/DDBJ whole genome shotgun (WGS) entry which is preliminary data.</text>
</comment>
<accession>G2GB50</accession>
<keyword evidence="2" id="KW-1185">Reference proteome</keyword>